<comment type="caution">
    <text evidence="4">The sequence shown here is derived from an EMBL/GenBank/DDBJ whole genome shotgun (WGS) entry which is preliminary data.</text>
</comment>
<protein>
    <submittedName>
        <fullName evidence="4">Uncharacterized mitochondrial protein AtMg00810-like</fullName>
    </submittedName>
</protein>
<feature type="compositionally biased region" description="Basic and acidic residues" evidence="1">
    <location>
        <begin position="644"/>
        <end position="659"/>
    </location>
</feature>
<dbReference type="Pfam" id="PF25597">
    <property type="entry name" value="SH3_retrovirus"/>
    <property type="match status" value="1"/>
</dbReference>
<name>A0A6L2N2A6_TANCI</name>
<dbReference type="PANTHER" id="PTHR11439:SF495">
    <property type="entry name" value="REVERSE TRANSCRIPTASE, RNA-DEPENDENT DNA POLYMERASE-RELATED"/>
    <property type="match status" value="1"/>
</dbReference>
<feature type="domain" description="Retroviral polymerase SH3-like" evidence="3">
    <location>
        <begin position="572"/>
        <end position="619"/>
    </location>
</feature>
<accession>A0A6L2N2A6</accession>
<evidence type="ECO:0000259" key="3">
    <source>
        <dbReference type="Pfam" id="PF25597"/>
    </source>
</evidence>
<evidence type="ECO:0000256" key="1">
    <source>
        <dbReference type="SAM" id="MobiDB-lite"/>
    </source>
</evidence>
<dbReference type="Pfam" id="PF08284">
    <property type="entry name" value="RVP_2"/>
    <property type="match status" value="1"/>
</dbReference>
<sequence>MVLINIISDNYIDENCRLLYDYSFVSTTFIPLLGIEPSELGFRYEIEIASGQLVEITKVIKSCKLEIKGYVFDINLIPFGHGSFDAIIAKSPYCLAPSELEELSGELKELQDKVFMDLMNRVFRPYLDKFVIVFIDDILIYFKTREEHVKHLRIHVYPSKIEAVKNWKAPRTPTERRLIELFSDYDCEIRYHPGKENVAADALSRKERVKPLRVRAMNMTLHSSIKDSILAAQKEAVDDFTGLQKGPELVQETDEKISQIKDRLKAARDHQKSYADKRRKPLEFSVDLVAYRLDLLEELNGVHDTFYVSNLKKCLADPTLQVSLNEIRVDAKLNFVEEPVKILERGFKKLKLSRIAIVKFIQILHRVDGGDFFKNYDDLWFIVINNLFWKAVEKRFRGNTAMKRTQRNLLKQQYENFTASSSEVLDQTFDRLQKLISQLEIHDESISQEDVNQKFLKICLISLRLSVTTATKGDTLQGSSGLQENKNRENLRRTMLVETSATSALVSCDGLRGYDWSDQADDGLTNFALMAYSSTNSNSEGTWKGTCLILQIMKKLIEDMLPLEVTLNEGKAQKEFDGKADEGFFLGYSLNSKAFRVFNNRTRIVKENLHISFRNQTNGNASTKACDDTESKSSQDDGFQPSSDDEKKVDEDTRQEKENNVNNTNNVNVAGINRVNTIGTNTKNELLFDPEMPALEDISTFNFSNNVFHKGKLDKTLFIKRHKDDILLVQLYVDDIIFGSTKKELCNAFEKMMHKKFQMSFMGELTFFLGLQVKQKHNGIFISQDKNVAEILKKYDFLEVKSASTPMETQKPLVKDEDGEEVDVYMYRSMIGSLMYLTSSRPDIMYLKGQPKFGLCYLKDSPFNLGAYTDSDYAGESLDRKSTTGGCQFLRCKLISWQSKKQTMVVNSITKAEYVATSSCYGQFWATANVKNFNGEAQLHAKVDGKKVLIFEASIMRDL</sequence>
<dbReference type="Pfam" id="PF07727">
    <property type="entry name" value="RVT_2"/>
    <property type="match status" value="1"/>
</dbReference>
<feature type="domain" description="Reverse transcriptase Ty1/copia-type" evidence="2">
    <location>
        <begin position="705"/>
        <end position="808"/>
    </location>
</feature>
<organism evidence="4">
    <name type="scientific">Tanacetum cinerariifolium</name>
    <name type="common">Dalmatian daisy</name>
    <name type="synonym">Chrysanthemum cinerariifolium</name>
    <dbReference type="NCBI Taxonomy" id="118510"/>
    <lineage>
        <taxon>Eukaryota</taxon>
        <taxon>Viridiplantae</taxon>
        <taxon>Streptophyta</taxon>
        <taxon>Embryophyta</taxon>
        <taxon>Tracheophyta</taxon>
        <taxon>Spermatophyta</taxon>
        <taxon>Magnoliopsida</taxon>
        <taxon>eudicotyledons</taxon>
        <taxon>Gunneridae</taxon>
        <taxon>Pentapetalae</taxon>
        <taxon>asterids</taxon>
        <taxon>campanulids</taxon>
        <taxon>Asterales</taxon>
        <taxon>Asteraceae</taxon>
        <taxon>Asteroideae</taxon>
        <taxon>Anthemideae</taxon>
        <taxon>Anthemidinae</taxon>
        <taxon>Tanacetum</taxon>
    </lineage>
</organism>
<dbReference type="PANTHER" id="PTHR11439">
    <property type="entry name" value="GAG-POL-RELATED RETROTRANSPOSON"/>
    <property type="match status" value="1"/>
</dbReference>
<dbReference type="CDD" id="cd09272">
    <property type="entry name" value="RNase_HI_RT_Ty1"/>
    <property type="match status" value="1"/>
</dbReference>
<proteinExistence type="predicted"/>
<feature type="compositionally biased region" description="Basic and acidic residues" evidence="1">
    <location>
        <begin position="625"/>
        <end position="635"/>
    </location>
</feature>
<evidence type="ECO:0000259" key="2">
    <source>
        <dbReference type="Pfam" id="PF07727"/>
    </source>
</evidence>
<evidence type="ECO:0000313" key="4">
    <source>
        <dbReference type="EMBL" id="GEU80356.1"/>
    </source>
</evidence>
<feature type="region of interest" description="Disordered" evidence="1">
    <location>
        <begin position="616"/>
        <end position="665"/>
    </location>
</feature>
<dbReference type="InterPro" id="IPR043502">
    <property type="entry name" value="DNA/RNA_pol_sf"/>
</dbReference>
<dbReference type="SUPFAM" id="SSF56672">
    <property type="entry name" value="DNA/RNA polymerases"/>
    <property type="match status" value="2"/>
</dbReference>
<reference evidence="4" key="1">
    <citation type="journal article" date="2019" name="Sci. Rep.">
        <title>Draft genome of Tanacetum cinerariifolium, the natural source of mosquito coil.</title>
        <authorList>
            <person name="Yamashiro T."/>
            <person name="Shiraishi A."/>
            <person name="Satake H."/>
            <person name="Nakayama K."/>
        </authorList>
    </citation>
    <scope>NUCLEOTIDE SEQUENCE</scope>
</reference>
<dbReference type="AlphaFoldDB" id="A0A6L2N2A6"/>
<dbReference type="InterPro" id="IPR013103">
    <property type="entry name" value="RVT_2"/>
</dbReference>
<dbReference type="EMBL" id="BKCJ010008062">
    <property type="protein sequence ID" value="GEU80356.1"/>
    <property type="molecule type" value="Genomic_DNA"/>
</dbReference>
<gene>
    <name evidence="4" type="ORF">Tci_052334</name>
</gene>
<dbReference type="InterPro" id="IPR057670">
    <property type="entry name" value="SH3_retrovirus"/>
</dbReference>
<dbReference type="Gene3D" id="3.30.70.270">
    <property type="match status" value="1"/>
</dbReference>
<dbReference type="InterPro" id="IPR043128">
    <property type="entry name" value="Rev_trsase/Diguanyl_cyclase"/>
</dbReference>